<organism evidence="2 3">
    <name type="scientific">Oidiodendron maius (strain Zn)</name>
    <dbReference type="NCBI Taxonomy" id="913774"/>
    <lineage>
        <taxon>Eukaryota</taxon>
        <taxon>Fungi</taxon>
        <taxon>Dikarya</taxon>
        <taxon>Ascomycota</taxon>
        <taxon>Pezizomycotina</taxon>
        <taxon>Leotiomycetes</taxon>
        <taxon>Leotiomycetes incertae sedis</taxon>
        <taxon>Myxotrichaceae</taxon>
        <taxon>Oidiodendron</taxon>
    </lineage>
</organism>
<evidence type="ECO:0000313" key="3">
    <source>
        <dbReference type="Proteomes" id="UP000054321"/>
    </source>
</evidence>
<dbReference type="Proteomes" id="UP000054321">
    <property type="component" value="Unassembled WGS sequence"/>
</dbReference>
<dbReference type="InParanoid" id="A0A0C3I0V8"/>
<reference evidence="2 3" key="1">
    <citation type="submission" date="2014-04" db="EMBL/GenBank/DDBJ databases">
        <authorList>
            <consortium name="DOE Joint Genome Institute"/>
            <person name="Kuo A."/>
            <person name="Martino E."/>
            <person name="Perotto S."/>
            <person name="Kohler A."/>
            <person name="Nagy L.G."/>
            <person name="Floudas D."/>
            <person name="Copeland A."/>
            <person name="Barry K.W."/>
            <person name="Cichocki N."/>
            <person name="Veneault-Fourrey C."/>
            <person name="LaButti K."/>
            <person name="Lindquist E.A."/>
            <person name="Lipzen A."/>
            <person name="Lundell T."/>
            <person name="Morin E."/>
            <person name="Murat C."/>
            <person name="Sun H."/>
            <person name="Tunlid A."/>
            <person name="Henrissat B."/>
            <person name="Grigoriev I.V."/>
            <person name="Hibbett D.S."/>
            <person name="Martin F."/>
            <person name="Nordberg H.P."/>
            <person name="Cantor M.N."/>
            <person name="Hua S.X."/>
        </authorList>
    </citation>
    <scope>NUCLEOTIDE SEQUENCE [LARGE SCALE GENOMIC DNA]</scope>
    <source>
        <strain evidence="2 3">Zn</strain>
    </source>
</reference>
<dbReference type="STRING" id="913774.A0A0C3I0V8"/>
<dbReference type="AlphaFoldDB" id="A0A0C3I0V8"/>
<dbReference type="InterPro" id="IPR041411">
    <property type="entry name" value="Ldi"/>
</dbReference>
<evidence type="ECO:0000313" key="2">
    <source>
        <dbReference type="EMBL" id="KIN08705.1"/>
    </source>
</evidence>
<name>A0A0C3I0V8_OIDMZ</name>
<sequence>MATLQDEPCRGLTLDLSRYPKLTTQQAGHLRHFHNLSSALDGEWPHMGTQEPAQEFLDAYRYQLATMAYAAGVAHYHRLPVMRSLFKSLIRRLINKMLRREVWGYWFLTSHSGPVVDPDLKEMRQPWADPIVHENIMYSGHLLLMTSLYAMLFDDDEFERPGSLTFKWNPLFWGMGPEVFQYDNRSLQLAILKEMERNEWAGVCCEPNLVFVVCNQFPIIAMRYNDIRDGTNLTKEVLEKYQAAIEKKGMISSDGLYVDWLSVRQGTVKNAKAVGFTAWANAFMNTWNSEFVQSGFQRQSHGFITSVDGTVELQIPAVANEIRRLVREEGNLPNSPETLQRAIHSVKVGPLPSFPYMQPTFGYVVKWLSELGKDAELSGLLAHADANLKPTWEKGGLYYPRNDRLVSDELKWTHMDPFSGNAAIGYSRLNVSDGQKKMWDRPWTREDLAARPFIDGLDFSHNVDCLRGVWDEESKAIIITLKTWRDETTQVSFYVRNLEMGTWAAYKHCKLSAVHTLRQTGDIKVDAVVEPEEEIDIVIIKDK</sequence>
<proteinExistence type="predicted"/>
<feature type="domain" description="Linalool dehydratase/isomerase" evidence="1">
    <location>
        <begin position="61"/>
        <end position="404"/>
    </location>
</feature>
<keyword evidence="3" id="KW-1185">Reference proteome</keyword>
<reference evidence="3" key="2">
    <citation type="submission" date="2015-01" db="EMBL/GenBank/DDBJ databases">
        <title>Evolutionary Origins and Diversification of the Mycorrhizal Mutualists.</title>
        <authorList>
            <consortium name="DOE Joint Genome Institute"/>
            <consortium name="Mycorrhizal Genomics Consortium"/>
            <person name="Kohler A."/>
            <person name="Kuo A."/>
            <person name="Nagy L.G."/>
            <person name="Floudas D."/>
            <person name="Copeland A."/>
            <person name="Barry K.W."/>
            <person name="Cichocki N."/>
            <person name="Veneault-Fourrey C."/>
            <person name="LaButti K."/>
            <person name="Lindquist E.A."/>
            <person name="Lipzen A."/>
            <person name="Lundell T."/>
            <person name="Morin E."/>
            <person name="Murat C."/>
            <person name="Riley R."/>
            <person name="Ohm R."/>
            <person name="Sun H."/>
            <person name="Tunlid A."/>
            <person name="Henrissat B."/>
            <person name="Grigoriev I.V."/>
            <person name="Hibbett D.S."/>
            <person name="Martin F."/>
        </authorList>
    </citation>
    <scope>NUCLEOTIDE SEQUENCE [LARGE SCALE GENOMIC DNA]</scope>
    <source>
        <strain evidence="3">Zn</strain>
    </source>
</reference>
<protein>
    <recommendedName>
        <fullName evidence="1">Linalool dehydratase/isomerase domain-containing protein</fullName>
    </recommendedName>
</protein>
<gene>
    <name evidence="2" type="ORF">OIDMADRAFT_153278</name>
</gene>
<dbReference type="EMBL" id="KN832870">
    <property type="protein sequence ID" value="KIN08705.1"/>
    <property type="molecule type" value="Genomic_DNA"/>
</dbReference>
<dbReference type="Pfam" id="PF18566">
    <property type="entry name" value="Ldi"/>
    <property type="match status" value="1"/>
</dbReference>
<dbReference type="HOGENOM" id="CLU_044865_1_0_1"/>
<evidence type="ECO:0000259" key="1">
    <source>
        <dbReference type="Pfam" id="PF18566"/>
    </source>
</evidence>
<accession>A0A0C3I0V8</accession>
<dbReference type="OrthoDB" id="9979195at2759"/>